<sequence length="155" mass="17288">MTQVDLALEVNCDDHSKVPSLEAFQSWVEQALMTAGDAREEVELSIRVVDSDESQAFNAQYRNKDKPTNVLSFPADVPEFIELPLLGDLIICAPVVAKEAAEQGKPELNHWAHMTVHGCLHLLGYDHQNDQEAEEMEALETQALAHLDIPNPYLI</sequence>
<dbReference type="PROSITE" id="PS01306">
    <property type="entry name" value="UPF0054"/>
    <property type="match status" value="1"/>
</dbReference>
<dbReference type="InterPro" id="IPR020549">
    <property type="entry name" value="YbeY_CS"/>
</dbReference>
<dbReference type="HAMAP" id="MF_00009">
    <property type="entry name" value="Endoribonucl_YbeY"/>
    <property type="match status" value="1"/>
</dbReference>
<evidence type="ECO:0000256" key="4">
    <source>
        <dbReference type="ARBA" id="ARBA00022723"/>
    </source>
</evidence>
<name>A0AA51X680_9GAMM</name>
<keyword evidence="2 8" id="KW-0690">Ribosome biogenesis</keyword>
<dbReference type="EC" id="3.1.-.-" evidence="8"/>
<evidence type="ECO:0000256" key="5">
    <source>
        <dbReference type="ARBA" id="ARBA00022759"/>
    </source>
</evidence>
<evidence type="ECO:0000256" key="1">
    <source>
        <dbReference type="ARBA" id="ARBA00010875"/>
    </source>
</evidence>
<evidence type="ECO:0000256" key="2">
    <source>
        <dbReference type="ARBA" id="ARBA00022517"/>
    </source>
</evidence>
<protein>
    <recommendedName>
        <fullName evidence="8">Endoribonuclease YbeY</fullName>
        <ecNumber evidence="8">3.1.-.-</ecNumber>
    </recommendedName>
</protein>
<evidence type="ECO:0000313" key="9">
    <source>
        <dbReference type="EMBL" id="WMS86546.1"/>
    </source>
</evidence>
<dbReference type="GO" id="GO:0006364">
    <property type="term" value="P:rRNA processing"/>
    <property type="evidence" value="ECO:0007669"/>
    <property type="project" value="UniProtKB-UniRule"/>
</dbReference>
<reference evidence="9 10" key="1">
    <citation type="submission" date="2023-08" db="EMBL/GenBank/DDBJ databases">
        <title>Pleionea litopenaei sp. nov., isolated from stomach of juvenile Litopenaeus vannamei.</title>
        <authorList>
            <person name="Rho A.M."/>
            <person name="Hwang C.Y."/>
        </authorList>
    </citation>
    <scope>NUCLEOTIDE SEQUENCE [LARGE SCALE GENOMIC DNA]</scope>
    <source>
        <strain evidence="9 10">HL-JVS1</strain>
    </source>
</reference>
<dbReference type="EMBL" id="CP133548">
    <property type="protein sequence ID" value="WMS86546.1"/>
    <property type="molecule type" value="Genomic_DNA"/>
</dbReference>
<dbReference type="Proteomes" id="UP001239782">
    <property type="component" value="Chromosome"/>
</dbReference>
<keyword evidence="8" id="KW-0963">Cytoplasm</keyword>
<keyword evidence="5 8" id="KW-0255">Endonuclease</keyword>
<dbReference type="NCBIfam" id="TIGR00043">
    <property type="entry name" value="rRNA maturation RNase YbeY"/>
    <property type="match status" value="1"/>
</dbReference>
<evidence type="ECO:0000256" key="7">
    <source>
        <dbReference type="ARBA" id="ARBA00022833"/>
    </source>
</evidence>
<dbReference type="PANTHER" id="PTHR46986">
    <property type="entry name" value="ENDORIBONUCLEASE YBEY, CHLOROPLASTIC"/>
    <property type="match status" value="1"/>
</dbReference>
<dbReference type="AlphaFoldDB" id="A0AA51X680"/>
<feature type="binding site" evidence="8">
    <location>
        <position position="121"/>
    </location>
    <ligand>
        <name>Zn(2+)</name>
        <dbReference type="ChEBI" id="CHEBI:29105"/>
        <note>catalytic</note>
    </ligand>
</feature>
<keyword evidence="6 8" id="KW-0378">Hydrolase</keyword>
<dbReference type="GO" id="GO:0004521">
    <property type="term" value="F:RNA endonuclease activity"/>
    <property type="evidence" value="ECO:0007669"/>
    <property type="project" value="UniProtKB-UniRule"/>
</dbReference>
<dbReference type="GO" id="GO:0004222">
    <property type="term" value="F:metalloendopeptidase activity"/>
    <property type="evidence" value="ECO:0007669"/>
    <property type="project" value="InterPro"/>
</dbReference>
<comment type="similarity">
    <text evidence="1 8">Belongs to the endoribonuclease YbeY family.</text>
</comment>
<dbReference type="InterPro" id="IPR002036">
    <property type="entry name" value="YbeY"/>
</dbReference>
<dbReference type="KEGG" id="plei:Q9312_15100"/>
<comment type="function">
    <text evidence="8">Single strand-specific metallo-endoribonuclease involved in late-stage 70S ribosome quality control and in maturation of the 3' terminus of the 16S rRNA.</text>
</comment>
<dbReference type="GO" id="GO:0005737">
    <property type="term" value="C:cytoplasm"/>
    <property type="evidence" value="ECO:0007669"/>
    <property type="project" value="UniProtKB-SubCell"/>
</dbReference>
<keyword evidence="8" id="KW-0698">rRNA processing</keyword>
<keyword evidence="3 8" id="KW-0540">Nuclease</keyword>
<comment type="cofactor">
    <cofactor evidence="8">
        <name>Zn(2+)</name>
        <dbReference type="ChEBI" id="CHEBI:29105"/>
    </cofactor>
    <text evidence="8">Binds 1 zinc ion.</text>
</comment>
<gene>
    <name evidence="8 9" type="primary">ybeY</name>
    <name evidence="9" type="ORF">Q9312_15100</name>
</gene>
<keyword evidence="4 8" id="KW-0479">Metal-binding</keyword>
<keyword evidence="7 8" id="KW-0862">Zinc</keyword>
<organism evidence="9 10">
    <name type="scientific">Pleionea litopenaei</name>
    <dbReference type="NCBI Taxonomy" id="3070815"/>
    <lineage>
        <taxon>Bacteria</taxon>
        <taxon>Pseudomonadati</taxon>
        <taxon>Pseudomonadota</taxon>
        <taxon>Gammaproteobacteria</taxon>
        <taxon>Oceanospirillales</taxon>
        <taxon>Pleioneaceae</taxon>
        <taxon>Pleionea</taxon>
    </lineage>
</organism>
<accession>A0AA51X680</accession>
<evidence type="ECO:0000256" key="8">
    <source>
        <dbReference type="HAMAP-Rule" id="MF_00009"/>
    </source>
</evidence>
<dbReference type="GO" id="GO:0008270">
    <property type="term" value="F:zinc ion binding"/>
    <property type="evidence" value="ECO:0007669"/>
    <property type="project" value="UniProtKB-UniRule"/>
</dbReference>
<feature type="binding site" evidence="8">
    <location>
        <position position="117"/>
    </location>
    <ligand>
        <name>Zn(2+)</name>
        <dbReference type="ChEBI" id="CHEBI:29105"/>
        <note>catalytic</note>
    </ligand>
</feature>
<evidence type="ECO:0000256" key="6">
    <source>
        <dbReference type="ARBA" id="ARBA00022801"/>
    </source>
</evidence>
<dbReference type="Gene3D" id="3.40.390.30">
    <property type="entry name" value="Metalloproteases ('zincins'), catalytic domain"/>
    <property type="match status" value="1"/>
</dbReference>
<comment type="subcellular location">
    <subcellularLocation>
        <location evidence="8">Cytoplasm</location>
    </subcellularLocation>
</comment>
<proteinExistence type="inferred from homology"/>
<dbReference type="InterPro" id="IPR023091">
    <property type="entry name" value="MetalPrtase_cat_dom_sf_prd"/>
</dbReference>
<feature type="binding site" evidence="8">
    <location>
        <position position="127"/>
    </location>
    <ligand>
        <name>Zn(2+)</name>
        <dbReference type="ChEBI" id="CHEBI:29105"/>
        <note>catalytic</note>
    </ligand>
</feature>
<dbReference type="RefSeq" id="WP_309201691.1">
    <property type="nucleotide sequence ID" value="NZ_CP133548.1"/>
</dbReference>
<dbReference type="SUPFAM" id="SSF55486">
    <property type="entry name" value="Metalloproteases ('zincins'), catalytic domain"/>
    <property type="match status" value="1"/>
</dbReference>
<evidence type="ECO:0000256" key="3">
    <source>
        <dbReference type="ARBA" id="ARBA00022722"/>
    </source>
</evidence>
<keyword evidence="10" id="KW-1185">Reference proteome</keyword>
<evidence type="ECO:0000313" key="10">
    <source>
        <dbReference type="Proteomes" id="UP001239782"/>
    </source>
</evidence>
<dbReference type="PANTHER" id="PTHR46986:SF1">
    <property type="entry name" value="ENDORIBONUCLEASE YBEY, CHLOROPLASTIC"/>
    <property type="match status" value="1"/>
</dbReference>
<dbReference type="Pfam" id="PF02130">
    <property type="entry name" value="YbeY"/>
    <property type="match status" value="1"/>
</dbReference>